<dbReference type="Proteomes" id="UP000248616">
    <property type="component" value="Unassembled WGS sequence"/>
</dbReference>
<dbReference type="AlphaFoldDB" id="A0A2W7C963"/>
<keyword evidence="2" id="KW-1185">Reference proteome</keyword>
<dbReference type="EMBL" id="MZXV01000013">
    <property type="protein sequence ID" value="PZV39740.1"/>
    <property type="molecule type" value="Genomic_DNA"/>
</dbReference>
<accession>A0A2W7C963</accession>
<evidence type="ECO:0000313" key="1">
    <source>
        <dbReference type="EMBL" id="PZV39740.1"/>
    </source>
</evidence>
<sequence length="184" mass="20767">MALNKPWDEATDKIEAKQNGIDVSQPDWQAKWRRLAISRLGESYAANFNPILPWVGLRFAMDSELPIPEWVLGYFYESAGILNQLIRDGTRRGGRKETESVGRMLGFGADGKGQTSAFREVTLQDRDTKIAVQVVCGIEVNGWSQEKSIGEVARDQRLSEATVERAYDRYRVAAETRLSNFIKP</sequence>
<comment type="caution">
    <text evidence="1">The sequence shown here is derived from an EMBL/GenBank/DDBJ whole genome shotgun (WGS) entry which is preliminary data.</text>
</comment>
<reference evidence="2" key="1">
    <citation type="submission" date="2017-03" db="EMBL/GenBank/DDBJ databases">
        <authorList>
            <person name="Safronova V.I."/>
            <person name="Sazanova A.L."/>
            <person name="Chirak E.R."/>
        </authorList>
    </citation>
    <scope>NUCLEOTIDE SEQUENCE [LARGE SCALE GENOMIC DNA]</scope>
    <source>
        <strain evidence="2">Ach-343</strain>
    </source>
</reference>
<name>A0A2W7C963_9HYPH</name>
<organism evidence="1 2">
    <name type="scientific">Mesorhizobium kowhaii</name>
    <dbReference type="NCBI Taxonomy" id="1300272"/>
    <lineage>
        <taxon>Bacteria</taxon>
        <taxon>Pseudomonadati</taxon>
        <taxon>Pseudomonadota</taxon>
        <taxon>Alphaproteobacteria</taxon>
        <taxon>Hyphomicrobiales</taxon>
        <taxon>Phyllobacteriaceae</taxon>
        <taxon>Mesorhizobium</taxon>
    </lineage>
</organism>
<gene>
    <name evidence="1" type="ORF">B5V02_07370</name>
</gene>
<evidence type="ECO:0000313" key="2">
    <source>
        <dbReference type="Proteomes" id="UP000248616"/>
    </source>
</evidence>
<protein>
    <submittedName>
        <fullName evidence="1">Uncharacterized protein</fullName>
    </submittedName>
</protein>
<proteinExistence type="predicted"/>
<dbReference type="RefSeq" id="WP_111543482.1">
    <property type="nucleotide sequence ID" value="NZ_MZXV01000013.1"/>
</dbReference>
<dbReference type="OrthoDB" id="9849969at2"/>